<keyword evidence="3" id="KW-0418">Kinase</keyword>
<evidence type="ECO:0000313" key="7">
    <source>
        <dbReference type="EMBL" id="GIQ79742.1"/>
    </source>
</evidence>
<dbReference type="PROSITE" id="PS50011">
    <property type="entry name" value="PROTEIN_KINASE_DOM"/>
    <property type="match status" value="1"/>
</dbReference>
<dbReference type="InterPro" id="IPR017441">
    <property type="entry name" value="Protein_kinase_ATP_BS"/>
</dbReference>
<dbReference type="Proteomes" id="UP000265618">
    <property type="component" value="Unassembled WGS sequence"/>
</dbReference>
<comment type="caution">
    <text evidence="7">The sequence shown here is derived from an EMBL/GenBank/DDBJ whole genome shotgun (WGS) entry which is preliminary data.</text>
</comment>
<dbReference type="EMBL" id="BDIP01000049">
    <property type="protein sequence ID" value="GIQ79742.1"/>
    <property type="molecule type" value="Genomic_DNA"/>
</dbReference>
<sequence length="2363" mass="251120">MDPKGSASVIPGFPLELYPTEYEGAEAGAAIDSDGDWLVIGARAENDDKGCVYVYHRVVDANGDDSWKPHQTIPAPADSMIVVADRLYDEPKFGCSVGVYGTHMAIGSSHETPGDYDFGCVRFYELIDNVWVFGQRYCDTGSVPNYDGTHMSLHGDTCIFSGYDYVRYSQLSGGVWSDYISLTKPTSYSDLREYSGVALGSRWGAVVSNNELYIYDLDEAEWHYAPTFVYHHGWTKSTHGYCGSVSVDGDTVVISNGHSEAMKMIILRFDGTTWSVEQTMEGASFYQTALMGGTLAVSTVERVTVYDRNEESGVWSDTYSLTPTLNSVYGASLDLSATGLFIGGMMMNHDGFSTTGGAYVYPSAAICVIHDGITFSAAPSALYAPVNTEVSVALTLLTGGGATSRSTMTVTVEWETSEVECALNAAGYHTCPMTFTETTTTEYQVYATCATSQRIDLGTGAVTVYVPEYSAIGTQAHYTALGDQANTLPATVTTDSPLTIAFQVFDARSNHVTNPVESLQFTASVYGPLSPTTPLWFGPASWSVEQGAYMVGTGLSPLRLESVGAHSVVFTDTSDLSSSVTLTFSVGFGVPSLGNCTISLLSGTVGETVTLAVVLKDAAGNDITSGITAHITIGSPDLSSTGVSHTAGVGYQTTLTLGTESGPHMVYAALTGSVPDGTVLSFPFYIVAGPPVILEVTSSAAVVTTAGSELLLITFTLLDASGNIQYPEASPYLYITAEGAGSKILCSPYEGGYEVSMSKGSLATESHGVSVVWGDSGSLTGTVMVGTSLSSTESTIQMTPAVPQTMSEVSVFVALKDTTGIRFASAMSVHASYEGKQTGCEYSHEYRAYQCPMVFASVSTTSYKILVASDAGSTPVEFMSSDVLVTAGDFSARKTQLYYLDNSLDTYPAVATADDPFSLVFKVFDHDGNHISSSPSGVSFNVLVRGDSNVGPDVYTGPLAWSESDAGFVSGMVPISDLGTWGSTFRVSITEAEGSLIEADLSVIPGVPHLGSSTVSSLNGRAGSTTTVTLDLRDSVSNVLTTLTAKMAFDSPDPHASALTHTVGVGYRTTLTLPTTTGPHTLVVSLSGGHLSVPISLEFPFTVASGTPSTLTVLNDFLVEGQDAALTFTVSDEYGNPLTEEQDAILFLSDFGFQSNVPCTWETAENGVFVYSATVSFGSTPMMGAHDVVAVLEDGSYCSGEVTASSLVSSTQSYVEPASLHLTAGSQGGVRVFTVDSAGDPFTSEALVTLHTEGREFGCAHVSDGDGSFYSCSILATDMLTSSFEVRAASVSGGHSMLLKTGMVQVSPGPTTAVGTQAAYTTEGNCVATVPTRVVEGGNFVTHLKVYDDYGNRAETEPNDLDVSVSVHPSGNYDEVLFSGSTVWDPTVWGYVTDPATIHTSGDYTCLFVLSNTGNTSLGGDVALALSVDSVSFSSSETQIFYVENSLDTYPAAATSDDPFSLVFKIFDQFGNRIVTNPSDLSFTVLVRGPTSSQDLWTGPVTWSESDSAYVTGVLSSSSFDTVGLLFRVYLTEADGSWFCTELHLLPGVPHAATSSVSTLEGVAGGTAHFTILLRDASSNILTTPTAKVGFDRTDPEATDSVSYIIDQGYVTTLAIPSLSGPHSLVVTLENGHLSVSVELQFPFNVMAGTPTTLTPFNEFVVSGLPTTVCFSVSDSYGNQDAYEHSAFLYLDSQGHDSSVECDVFGSIVTGDLVYCGDVSFGSTEIVGSHGVSAVLDTGTVCTGTLTVTQVVSATESSVMPSSIHVTAGETTTVQVVVSDPTSSRYSEVLDTTVVCEGVESSCAYLTESSGAFYYCPVSFVDTATTSYEVFVAPLNAVGRGTLLQTGSVAVSAAECSATGTQAEYDSRYGSIALTHPSVTAATEPFSVLLELFDEYSNPMLFEPPGLAVAASIQSRDDNTPLWRGTALWDTTHAAYATDATTMSIPEPGTYDIEFVLESTANSSKGVWSVTLSVIVGPAPIVEEPNEPDGPSLTTIGAIVVGGNVILLLTVLGVAFCCIRRVKIQASLLANPPEQQITMDALLNAMHTMKAPTPMGHFGDVGGMGPEAPLPSYPLPVQTDTESLLSRQDCIRIEELDYIGHALGQGGYAEVSFATWKGTEYAIKLFDRTRGENGNGMCPKEVEDVILEYKQGRDLGSEYIVSTHCLVVSETQVGFLMDYMKGGTLGDAIHSKNRKMSWTLRHSFAFQIASGCHQLYSRDPPVEHRDLKPSNVLLDVMGQNCRLADFGLSKPHNPYKSKTRSRYRGTPAYSAPEMFNQHYKFTEKIDVWSYGVILWEMISGYKPLHDVDELMIAGLVQRGEAFSFKKPYIKKDAPKVLVDLAKVCLQVNPDRRPTFEEIVRRLQ</sequence>
<evidence type="ECO:0000313" key="8">
    <source>
        <dbReference type="Proteomes" id="UP000265618"/>
    </source>
</evidence>
<evidence type="ECO:0000259" key="6">
    <source>
        <dbReference type="PROSITE" id="PS50011"/>
    </source>
</evidence>
<proteinExistence type="predicted"/>
<reference evidence="7 8" key="1">
    <citation type="journal article" date="2018" name="PLoS ONE">
        <title>The draft genome of Kipferlia bialata reveals reductive genome evolution in fornicate parasites.</title>
        <authorList>
            <person name="Tanifuji G."/>
            <person name="Takabayashi S."/>
            <person name="Kume K."/>
            <person name="Takagi M."/>
            <person name="Nakayama T."/>
            <person name="Kamikawa R."/>
            <person name="Inagaki Y."/>
            <person name="Hashimoto T."/>
        </authorList>
    </citation>
    <scope>NUCLEOTIDE SEQUENCE [LARGE SCALE GENOMIC DNA]</scope>
    <source>
        <strain evidence="7">NY0173</strain>
    </source>
</reference>
<dbReference type="Gene3D" id="2.60.40.10">
    <property type="entry name" value="Immunoglobulins"/>
    <property type="match status" value="2"/>
</dbReference>
<keyword evidence="1" id="KW-0808">Transferase</keyword>
<dbReference type="PANTHER" id="PTHR44329:SF288">
    <property type="entry name" value="MITOGEN-ACTIVATED PROTEIN KINASE KINASE KINASE 20"/>
    <property type="match status" value="1"/>
</dbReference>
<dbReference type="InterPro" id="IPR000719">
    <property type="entry name" value="Prot_kinase_dom"/>
</dbReference>
<keyword evidence="8" id="KW-1185">Reference proteome</keyword>
<evidence type="ECO:0000256" key="2">
    <source>
        <dbReference type="ARBA" id="ARBA00022741"/>
    </source>
</evidence>
<dbReference type="InterPro" id="IPR051681">
    <property type="entry name" value="Ser/Thr_Kinases-Pseudokinases"/>
</dbReference>
<dbReference type="SUPFAM" id="SSF56112">
    <property type="entry name" value="Protein kinase-like (PK-like)"/>
    <property type="match status" value="1"/>
</dbReference>
<dbReference type="InterPro" id="IPR011009">
    <property type="entry name" value="Kinase-like_dom_sf"/>
</dbReference>
<dbReference type="PROSITE" id="PS00108">
    <property type="entry name" value="PROTEIN_KINASE_ST"/>
    <property type="match status" value="1"/>
</dbReference>
<gene>
    <name evidence="7" type="ORF">KIPB_000436</name>
</gene>
<dbReference type="SMART" id="SM00220">
    <property type="entry name" value="S_TKc"/>
    <property type="match status" value="1"/>
</dbReference>
<protein>
    <recommendedName>
        <fullName evidence="6">Protein kinase domain-containing protein</fullName>
    </recommendedName>
</protein>
<feature type="binding site" evidence="5">
    <location>
        <position position="2124"/>
    </location>
    <ligand>
        <name>ATP</name>
        <dbReference type="ChEBI" id="CHEBI:30616"/>
    </ligand>
</feature>
<evidence type="ECO:0000256" key="4">
    <source>
        <dbReference type="ARBA" id="ARBA00022840"/>
    </source>
</evidence>
<dbReference type="OrthoDB" id="4062651at2759"/>
<dbReference type="GO" id="GO:0005524">
    <property type="term" value="F:ATP binding"/>
    <property type="evidence" value="ECO:0007669"/>
    <property type="project" value="UniProtKB-UniRule"/>
</dbReference>
<dbReference type="PANTHER" id="PTHR44329">
    <property type="entry name" value="SERINE/THREONINE-PROTEIN KINASE TNNI3K-RELATED"/>
    <property type="match status" value="1"/>
</dbReference>
<dbReference type="SUPFAM" id="SSF69322">
    <property type="entry name" value="Tricorn protease domain 2"/>
    <property type="match status" value="1"/>
</dbReference>
<dbReference type="Pfam" id="PF00069">
    <property type="entry name" value="Pkinase"/>
    <property type="match status" value="1"/>
</dbReference>
<accession>A0A9K3CND4</accession>
<evidence type="ECO:0000256" key="1">
    <source>
        <dbReference type="ARBA" id="ARBA00022679"/>
    </source>
</evidence>
<dbReference type="PROSITE" id="PS00107">
    <property type="entry name" value="PROTEIN_KINASE_ATP"/>
    <property type="match status" value="1"/>
</dbReference>
<evidence type="ECO:0000256" key="3">
    <source>
        <dbReference type="ARBA" id="ARBA00022777"/>
    </source>
</evidence>
<dbReference type="InterPro" id="IPR008271">
    <property type="entry name" value="Ser/Thr_kinase_AS"/>
</dbReference>
<dbReference type="Gene3D" id="1.10.510.10">
    <property type="entry name" value="Transferase(Phosphotransferase) domain 1"/>
    <property type="match status" value="1"/>
</dbReference>
<evidence type="ECO:0000256" key="5">
    <source>
        <dbReference type="PROSITE-ProRule" id="PRU10141"/>
    </source>
</evidence>
<name>A0A9K3CND4_9EUKA</name>
<organism evidence="7 8">
    <name type="scientific">Kipferlia bialata</name>
    <dbReference type="NCBI Taxonomy" id="797122"/>
    <lineage>
        <taxon>Eukaryota</taxon>
        <taxon>Metamonada</taxon>
        <taxon>Carpediemonas-like organisms</taxon>
        <taxon>Kipferlia</taxon>
    </lineage>
</organism>
<dbReference type="InterPro" id="IPR013783">
    <property type="entry name" value="Ig-like_fold"/>
</dbReference>
<keyword evidence="2 5" id="KW-0547">Nucleotide-binding</keyword>
<dbReference type="GO" id="GO:0004674">
    <property type="term" value="F:protein serine/threonine kinase activity"/>
    <property type="evidence" value="ECO:0007669"/>
    <property type="project" value="TreeGrafter"/>
</dbReference>
<keyword evidence="4 5" id="KW-0067">ATP-binding</keyword>
<feature type="domain" description="Protein kinase" evidence="6">
    <location>
        <begin position="2097"/>
        <end position="2363"/>
    </location>
</feature>